<proteinExistence type="predicted"/>
<dbReference type="PROSITE" id="PS50005">
    <property type="entry name" value="TPR"/>
    <property type="match status" value="1"/>
</dbReference>
<comment type="caution">
    <text evidence="2">The sequence shown here is derived from an EMBL/GenBank/DDBJ whole genome shotgun (WGS) entry which is preliminary data.</text>
</comment>
<accession>A0AAP0G9M9</accession>
<dbReference type="AlphaFoldDB" id="A0AAP0G9M9"/>
<keyword evidence="3" id="KW-1185">Reference proteome</keyword>
<feature type="repeat" description="TPR" evidence="1">
    <location>
        <begin position="277"/>
        <end position="310"/>
    </location>
</feature>
<dbReference type="SMART" id="SM00028">
    <property type="entry name" value="TPR"/>
    <property type="match status" value="1"/>
</dbReference>
<evidence type="ECO:0000313" key="3">
    <source>
        <dbReference type="Proteomes" id="UP001418222"/>
    </source>
</evidence>
<organism evidence="2 3">
    <name type="scientific">Platanthera zijinensis</name>
    <dbReference type="NCBI Taxonomy" id="2320716"/>
    <lineage>
        <taxon>Eukaryota</taxon>
        <taxon>Viridiplantae</taxon>
        <taxon>Streptophyta</taxon>
        <taxon>Embryophyta</taxon>
        <taxon>Tracheophyta</taxon>
        <taxon>Spermatophyta</taxon>
        <taxon>Magnoliopsida</taxon>
        <taxon>Liliopsida</taxon>
        <taxon>Asparagales</taxon>
        <taxon>Orchidaceae</taxon>
        <taxon>Orchidoideae</taxon>
        <taxon>Orchideae</taxon>
        <taxon>Orchidinae</taxon>
        <taxon>Platanthera</taxon>
    </lineage>
</organism>
<dbReference type="EMBL" id="JBBWWQ010000005">
    <property type="protein sequence ID" value="KAK8946548.1"/>
    <property type="molecule type" value="Genomic_DNA"/>
</dbReference>
<dbReference type="SUPFAM" id="SSF48452">
    <property type="entry name" value="TPR-like"/>
    <property type="match status" value="1"/>
</dbReference>
<keyword evidence="1" id="KW-0802">TPR repeat</keyword>
<evidence type="ECO:0008006" key="4">
    <source>
        <dbReference type="Google" id="ProtNLM"/>
    </source>
</evidence>
<sequence length="541" mass="59705">MMEKKHWWLANRKLLHKSVQEARTMIATQDRNAVKAAVGILDTALALSPRHEAALELKAQSLLFLRRFREVAEMLQDYIPSYRVSFSAAAGDDSSTTLSSPGSGRVVSESCEGSQLLLAGEDGGVGFRCFSISDLKRKVIAGFNRAYDREGQWRYLILGQACCHLGLLEDAMVLLQTGRRYASAAFRRESVSRSDDMFAFSAGITNVSNGAASRTQQPIPPASDSDSAAQLLAHIKFLLRRRAAATAALDAGHPNEAARHFSKILEGRRGTPHPFAAECLVGRAAAYRDAGRIAEAISDCNRALALEPASIPALRIRANLLESVSCLTDCLRDLDHLKLLYESMARERKLGGPLYRLRSNADVRCRDIPCNLRALTVRIHQIRQRFSAGEVNPVDNYKLIGVRKDCTRSELERAKLLITLRHKPDKAGSFVDRLDFSDENLDIDAVREQARMSALILYRLLQKACSCIMTAVKEEEIAAKQRAVAAAASLKERNSVQVQMPEKHLSPPLPPSLMGVFCRDMATVGSMLSRAIPVKYEALSC</sequence>
<dbReference type="InterPro" id="IPR011990">
    <property type="entry name" value="TPR-like_helical_dom_sf"/>
</dbReference>
<evidence type="ECO:0000313" key="2">
    <source>
        <dbReference type="EMBL" id="KAK8946548.1"/>
    </source>
</evidence>
<protein>
    <recommendedName>
        <fullName evidence="4">J domain-containing protein</fullName>
    </recommendedName>
</protein>
<dbReference type="InterPro" id="IPR019734">
    <property type="entry name" value="TPR_rpt"/>
</dbReference>
<gene>
    <name evidence="2" type="ORF">KSP39_PZI007130</name>
</gene>
<dbReference type="Gene3D" id="1.25.40.10">
    <property type="entry name" value="Tetratricopeptide repeat domain"/>
    <property type="match status" value="1"/>
</dbReference>
<name>A0AAP0G9M9_9ASPA</name>
<dbReference type="PANTHER" id="PTHR46816:SF1">
    <property type="entry name" value="TETRATRICOPEPTIDE REPEAT (TPR)-LIKE SUPERFAMILY PROTEIN"/>
    <property type="match status" value="1"/>
</dbReference>
<dbReference type="Proteomes" id="UP001418222">
    <property type="component" value="Unassembled WGS sequence"/>
</dbReference>
<dbReference type="PANTHER" id="PTHR46816">
    <property type="entry name" value="OS01G0273500 PROTEIN"/>
    <property type="match status" value="1"/>
</dbReference>
<evidence type="ECO:0000256" key="1">
    <source>
        <dbReference type="PROSITE-ProRule" id="PRU00339"/>
    </source>
</evidence>
<reference evidence="2 3" key="1">
    <citation type="journal article" date="2022" name="Nat. Plants">
        <title>Genomes of leafy and leafless Platanthera orchids illuminate the evolution of mycoheterotrophy.</title>
        <authorList>
            <person name="Li M.H."/>
            <person name="Liu K.W."/>
            <person name="Li Z."/>
            <person name="Lu H.C."/>
            <person name="Ye Q.L."/>
            <person name="Zhang D."/>
            <person name="Wang J.Y."/>
            <person name="Li Y.F."/>
            <person name="Zhong Z.M."/>
            <person name="Liu X."/>
            <person name="Yu X."/>
            <person name="Liu D.K."/>
            <person name="Tu X.D."/>
            <person name="Liu B."/>
            <person name="Hao Y."/>
            <person name="Liao X.Y."/>
            <person name="Jiang Y.T."/>
            <person name="Sun W.H."/>
            <person name="Chen J."/>
            <person name="Chen Y.Q."/>
            <person name="Ai Y."/>
            <person name="Zhai J.W."/>
            <person name="Wu S.S."/>
            <person name="Zhou Z."/>
            <person name="Hsiao Y.Y."/>
            <person name="Wu W.L."/>
            <person name="Chen Y.Y."/>
            <person name="Lin Y.F."/>
            <person name="Hsu J.L."/>
            <person name="Li C.Y."/>
            <person name="Wang Z.W."/>
            <person name="Zhao X."/>
            <person name="Zhong W.Y."/>
            <person name="Ma X.K."/>
            <person name="Ma L."/>
            <person name="Huang J."/>
            <person name="Chen G.Z."/>
            <person name="Huang M.Z."/>
            <person name="Huang L."/>
            <person name="Peng D.H."/>
            <person name="Luo Y.B."/>
            <person name="Zou S.Q."/>
            <person name="Chen S.P."/>
            <person name="Lan S."/>
            <person name="Tsai W.C."/>
            <person name="Van de Peer Y."/>
            <person name="Liu Z.J."/>
        </authorList>
    </citation>
    <scope>NUCLEOTIDE SEQUENCE [LARGE SCALE GENOMIC DNA]</scope>
    <source>
        <strain evidence="2">Lor287</strain>
    </source>
</reference>